<organism evidence="11 12">
    <name type="scientific">Piloderma croceum (strain F 1598)</name>
    <dbReference type="NCBI Taxonomy" id="765440"/>
    <lineage>
        <taxon>Eukaryota</taxon>
        <taxon>Fungi</taxon>
        <taxon>Dikarya</taxon>
        <taxon>Basidiomycota</taxon>
        <taxon>Agaricomycotina</taxon>
        <taxon>Agaricomycetes</taxon>
        <taxon>Agaricomycetidae</taxon>
        <taxon>Atheliales</taxon>
        <taxon>Atheliaceae</taxon>
        <taxon>Piloderma</taxon>
    </lineage>
</organism>
<dbReference type="Pfam" id="PF13363">
    <property type="entry name" value="BetaGal_dom3"/>
    <property type="match status" value="1"/>
</dbReference>
<keyword evidence="9" id="KW-0812">Transmembrane</keyword>
<dbReference type="Pfam" id="PF01301">
    <property type="entry name" value="Glyco_hydro_35"/>
    <property type="match status" value="1"/>
</dbReference>
<keyword evidence="7" id="KW-0326">Glycosidase</keyword>
<dbReference type="EC" id="3.2.1.23" evidence="3"/>
<dbReference type="STRING" id="765440.A0A0C3F050"/>
<dbReference type="SMART" id="SM01029">
    <property type="entry name" value="BetaGal_dom2"/>
    <property type="match status" value="1"/>
</dbReference>
<dbReference type="InterPro" id="IPR036833">
    <property type="entry name" value="BetaGal_dom3_sf"/>
</dbReference>
<comment type="catalytic activity">
    <reaction evidence="1">
        <text>Hydrolysis of terminal non-reducing beta-D-galactose residues in beta-D-galactosides.</text>
        <dbReference type="EC" id="3.2.1.23"/>
    </reaction>
</comment>
<dbReference type="Gene3D" id="3.20.20.80">
    <property type="entry name" value="Glycosidases"/>
    <property type="match status" value="1"/>
</dbReference>
<dbReference type="SUPFAM" id="SSF117100">
    <property type="entry name" value="Beta-galactosidase LacA, domain 3"/>
    <property type="match status" value="1"/>
</dbReference>
<dbReference type="Pfam" id="PF13364">
    <property type="entry name" value="BetaGal_ABD2"/>
    <property type="match status" value="1"/>
</dbReference>
<keyword evidence="5 11" id="KW-0378">Hydrolase</keyword>
<dbReference type="PANTHER" id="PTHR23421">
    <property type="entry name" value="BETA-GALACTOSIDASE RELATED"/>
    <property type="match status" value="1"/>
</dbReference>
<dbReference type="InterPro" id="IPR018954">
    <property type="entry name" value="Betagal_dom2"/>
</dbReference>
<reference evidence="12" key="2">
    <citation type="submission" date="2015-01" db="EMBL/GenBank/DDBJ databases">
        <title>Evolutionary Origins and Diversification of the Mycorrhizal Mutualists.</title>
        <authorList>
            <consortium name="DOE Joint Genome Institute"/>
            <consortium name="Mycorrhizal Genomics Consortium"/>
            <person name="Kohler A."/>
            <person name="Kuo A."/>
            <person name="Nagy L.G."/>
            <person name="Floudas D."/>
            <person name="Copeland A."/>
            <person name="Barry K.W."/>
            <person name="Cichocki N."/>
            <person name="Veneault-Fourrey C."/>
            <person name="LaButti K."/>
            <person name="Lindquist E.A."/>
            <person name="Lipzen A."/>
            <person name="Lundell T."/>
            <person name="Morin E."/>
            <person name="Murat C."/>
            <person name="Riley R."/>
            <person name="Ohm R."/>
            <person name="Sun H."/>
            <person name="Tunlid A."/>
            <person name="Henrissat B."/>
            <person name="Grigoriev I.V."/>
            <person name="Hibbett D.S."/>
            <person name="Martin F."/>
        </authorList>
    </citation>
    <scope>NUCLEOTIDE SEQUENCE [LARGE SCALE GENOMIC DNA]</scope>
    <source>
        <strain evidence="12">F 1598</strain>
    </source>
</reference>
<evidence type="ECO:0000256" key="1">
    <source>
        <dbReference type="ARBA" id="ARBA00001412"/>
    </source>
</evidence>
<dbReference type="Proteomes" id="UP000054166">
    <property type="component" value="Unassembled WGS sequence"/>
</dbReference>
<keyword evidence="12" id="KW-1185">Reference proteome</keyword>
<evidence type="ECO:0000256" key="6">
    <source>
        <dbReference type="ARBA" id="ARBA00023180"/>
    </source>
</evidence>
<dbReference type="InterPro" id="IPR017853">
    <property type="entry name" value="GH"/>
</dbReference>
<evidence type="ECO:0000256" key="5">
    <source>
        <dbReference type="ARBA" id="ARBA00022801"/>
    </source>
</evidence>
<evidence type="ECO:0000259" key="10">
    <source>
        <dbReference type="SMART" id="SM01029"/>
    </source>
</evidence>
<dbReference type="SUPFAM" id="SSF49785">
    <property type="entry name" value="Galactose-binding domain-like"/>
    <property type="match status" value="1"/>
</dbReference>
<feature type="domain" description="Beta-galactosidase" evidence="10">
    <location>
        <begin position="466"/>
        <end position="647"/>
    </location>
</feature>
<dbReference type="AlphaFoldDB" id="A0A0C3F050"/>
<keyword evidence="6" id="KW-0325">Glycoprotein</keyword>
<keyword evidence="9" id="KW-1133">Transmembrane helix</keyword>
<evidence type="ECO:0000313" key="11">
    <source>
        <dbReference type="EMBL" id="KIM73346.1"/>
    </source>
</evidence>
<dbReference type="Gene3D" id="2.102.20.10">
    <property type="entry name" value="Beta-galactosidase, domain 2"/>
    <property type="match status" value="1"/>
</dbReference>
<gene>
    <name evidence="11" type="ORF">PILCRDRAFT_829217</name>
</gene>
<dbReference type="InParanoid" id="A0A0C3F050"/>
<dbReference type="Gene3D" id="2.60.390.10">
    <property type="entry name" value="Beta-galactosidase, domain 3"/>
    <property type="match status" value="1"/>
</dbReference>
<dbReference type="SUPFAM" id="SSF51011">
    <property type="entry name" value="Glycosyl hydrolase domain"/>
    <property type="match status" value="1"/>
</dbReference>
<evidence type="ECO:0000313" key="12">
    <source>
        <dbReference type="Proteomes" id="UP000054166"/>
    </source>
</evidence>
<dbReference type="FunFam" id="3.20.20.80:FF:000040">
    <property type="entry name" value="Beta-galactosidase A"/>
    <property type="match status" value="1"/>
</dbReference>
<evidence type="ECO:0000256" key="7">
    <source>
        <dbReference type="ARBA" id="ARBA00023295"/>
    </source>
</evidence>
<dbReference type="Pfam" id="PF10435">
    <property type="entry name" value="BetaGal_dom2"/>
    <property type="match status" value="1"/>
</dbReference>
<dbReference type="EMBL" id="KN833085">
    <property type="protein sequence ID" value="KIM73346.1"/>
    <property type="molecule type" value="Genomic_DNA"/>
</dbReference>
<evidence type="ECO:0000256" key="2">
    <source>
        <dbReference type="ARBA" id="ARBA00009809"/>
    </source>
</evidence>
<sequence>MKSSAFANTASQSLSTKRGCKDGVEEGDFDNASWIELDPSLLATNRHRCNTIMNDLGSVNIWICLALSMACVLGSLRFLSPSLPWLDGLIHATARYLPVHDTRFSEVTTMLFESNGRTDQVQWDKYSLIIRGQRVFLHSGEFHTFRLPVPSLWLDILQKVKVAGLKAVSIYTHMGLINPQPGVVDFDGFRDLQPLFDAAKQTGIWIILRPGPYINAETTAGGLSHWITSEVGGTLRTNATDFRAAWHDYIQGIIKVTASNQITSGGPVIAIQIDNEYFQSRFGQAEYFAQLEEAYRNSGINVLLTYNDPGEGRNFVNGTGAVDIYGLDSYPQGFDCSNPTDWAGVITNYNNYHQNTNPRQPFYFPEFQGGSFNAWGPTAPGYEPCLKLTGPDFQSVFNLNLWAANAKLINYYMIYGGTSWGAIPFHGVYTSYDYGSAIAESRSLTSKYHELKRQGLFLRSSLSFYKTDYIGNTTTGAVSTNSSSVFGVHLHNPDVSTSFYIVRQNDSTAMNVVNFKINVTTSVGNVQLPQIASSVTLGGRQSKVIVTDYVFGASKLLYTTAQILFAGQIGSCDVLFLYGDTTQEHETSLILTGISRTQTNGSAVSFTMSNSKETIINFLSGIEGLVILHDSDTQLIMYGDKDTAATFWAPVISADDTPFANYWQVGTNISVLIGGPYLCRNANISGSKLVLRGDLQTGVRLIVVAPDNIASITWNGYPVSADAAFTTSSMFVGWIQPKTSVSFILPPKLDNWKFANSLPGILENFSDASWTIANHTTTNIPYKPYYGDRVLYGCDYKFCENIVLWRGHFNATGNEKSVNLSINGGEAFAASVWVNDVFLNTSYGKFMPFTYDFPLLGLIFRPSSTNNNNIIEETDDIFIFPNGSLSVGKDNVITIVQDNMGLNETDGVVTDTSKSPRGIRGFQLNSGNFTKWKVQGKLGGYTDYPDKV</sequence>
<name>A0A0C3F050_PILCF</name>
<accession>A0A0C3F050</accession>
<evidence type="ECO:0000256" key="8">
    <source>
        <dbReference type="RuleBase" id="RU003679"/>
    </source>
</evidence>
<dbReference type="InterPro" id="IPR037110">
    <property type="entry name" value="Betagal_dom2_sf"/>
</dbReference>
<evidence type="ECO:0000256" key="9">
    <source>
        <dbReference type="SAM" id="Phobius"/>
    </source>
</evidence>
<evidence type="ECO:0000256" key="3">
    <source>
        <dbReference type="ARBA" id="ARBA00012756"/>
    </source>
</evidence>
<dbReference type="InterPro" id="IPR008979">
    <property type="entry name" value="Galactose-bd-like_sf"/>
</dbReference>
<evidence type="ECO:0000256" key="4">
    <source>
        <dbReference type="ARBA" id="ARBA00022729"/>
    </source>
</evidence>
<protein>
    <recommendedName>
        <fullName evidence="3">beta-galactosidase</fullName>
        <ecNumber evidence="3">3.2.1.23</ecNumber>
    </recommendedName>
</protein>
<dbReference type="GO" id="GO:0005975">
    <property type="term" value="P:carbohydrate metabolic process"/>
    <property type="evidence" value="ECO:0007669"/>
    <property type="project" value="InterPro"/>
</dbReference>
<dbReference type="Gene3D" id="2.60.120.260">
    <property type="entry name" value="Galactose-binding domain-like"/>
    <property type="match status" value="1"/>
</dbReference>
<dbReference type="GO" id="GO:0004565">
    <property type="term" value="F:beta-galactosidase activity"/>
    <property type="evidence" value="ECO:0007669"/>
    <property type="project" value="UniProtKB-EC"/>
</dbReference>
<dbReference type="InterPro" id="IPR001944">
    <property type="entry name" value="Glycoside_Hdrlase_35"/>
</dbReference>
<keyword evidence="4" id="KW-0732">Signal</keyword>
<dbReference type="SUPFAM" id="SSF51445">
    <property type="entry name" value="(Trans)glycosidases"/>
    <property type="match status" value="1"/>
</dbReference>
<dbReference type="HOGENOM" id="CLU_005732_2_0_1"/>
<dbReference type="InterPro" id="IPR025300">
    <property type="entry name" value="BetaGal_jelly_roll_dom"/>
</dbReference>
<proteinExistence type="inferred from homology"/>
<comment type="similarity">
    <text evidence="2 8">Belongs to the glycosyl hydrolase 35 family.</text>
</comment>
<dbReference type="OrthoDB" id="1657402at2759"/>
<reference evidence="11 12" key="1">
    <citation type="submission" date="2014-04" db="EMBL/GenBank/DDBJ databases">
        <authorList>
            <consortium name="DOE Joint Genome Institute"/>
            <person name="Kuo A."/>
            <person name="Tarkka M."/>
            <person name="Buscot F."/>
            <person name="Kohler A."/>
            <person name="Nagy L.G."/>
            <person name="Floudas D."/>
            <person name="Copeland A."/>
            <person name="Barry K.W."/>
            <person name="Cichocki N."/>
            <person name="Veneault-Fourrey C."/>
            <person name="LaButti K."/>
            <person name="Lindquist E.A."/>
            <person name="Lipzen A."/>
            <person name="Lundell T."/>
            <person name="Morin E."/>
            <person name="Murat C."/>
            <person name="Sun H."/>
            <person name="Tunlid A."/>
            <person name="Henrissat B."/>
            <person name="Grigoriev I.V."/>
            <person name="Hibbett D.S."/>
            <person name="Martin F."/>
            <person name="Nordberg H.P."/>
            <person name="Cantor M.N."/>
            <person name="Hua S.X."/>
        </authorList>
    </citation>
    <scope>NUCLEOTIDE SEQUENCE [LARGE SCALE GENOMIC DNA]</scope>
    <source>
        <strain evidence="11 12">F 1598</strain>
    </source>
</reference>
<keyword evidence="9" id="KW-0472">Membrane</keyword>
<dbReference type="InterPro" id="IPR031330">
    <property type="entry name" value="Gly_Hdrlase_35_cat"/>
</dbReference>
<feature type="transmembrane region" description="Helical" evidence="9">
    <location>
        <begin position="56"/>
        <end position="79"/>
    </location>
</feature>
<dbReference type="InterPro" id="IPR025972">
    <property type="entry name" value="BetaGal_dom3"/>
</dbReference>
<dbReference type="PRINTS" id="PR00742">
    <property type="entry name" value="GLHYDRLASE35"/>
</dbReference>